<dbReference type="FunFam" id="3.30.460.10:FF:000044">
    <property type="entry name" value="ATPase synthesis protein 25, mitochondrial"/>
    <property type="match status" value="1"/>
</dbReference>
<dbReference type="GO" id="GO:0005743">
    <property type="term" value="C:mitochondrial inner membrane"/>
    <property type="evidence" value="ECO:0007669"/>
    <property type="project" value="UniProtKB-SubCell"/>
</dbReference>
<evidence type="ECO:0000256" key="6">
    <source>
        <dbReference type="ARBA" id="ARBA00023128"/>
    </source>
</evidence>
<evidence type="ECO:0000313" key="11">
    <source>
        <dbReference type="Proteomes" id="UP000092177"/>
    </source>
</evidence>
<feature type="compositionally biased region" description="Low complexity" evidence="9">
    <location>
        <begin position="357"/>
        <end position="371"/>
    </location>
</feature>
<dbReference type="OrthoDB" id="107372at2759"/>
<name>A0A1B7XS94_COLHI</name>
<keyword evidence="5 8" id="KW-0809">Transit peptide</keyword>
<sequence>MASRPALAALGCLQCRNQVLRAIASTNPATFLRAPVAATTSAALRPRNNLHRAFSTLPPDTNPQTTDEPTTQTPEQPVSKEAEQPAEQVAEPPAEETASEKEETPWFLQVDPPTHAPTQQVSPLPELPDSPPPILEPLLKYVYEEMGLDDLSLLDLRALDPPPALGPNLLMLFATARSERHLHVSSSRLVKWLRHHHRIEANADGLIGPGELKTKLRRMRRKAKLLGTGATSATGGDDGISTGWICVNLGTSGSAYSESARFDAQGNMSGFGGPVNGSTVVVQVMTESRRNELDLERLWSQQLIRSQAQERKVAEETSEYHNRFGKLPTTADVRARKPNYTKRTQARSFSTLPPRPTEAAEQTPAEAAGAGITPSADSNSVADPLNKTRQHVNKIRWDGAQVSLPECLDLLRAIFHSPAASDAHAQSQADIATEVITTMHERGMPIMDHEMLVTMIEAIAASGAQAEKIRSIQSNLEMVMLQGTQSSPTEAQLVRLLKAYATQGNWEQFWETWSVPARYSQRRGPMMYREVFALSSQTRNKARCIETLRKCVQEMRLEQPPVLPDNTVWPNLKACIWTADPDAEHISEHMVSRGGQSTESHKAANTEFVRMLKELEAIRRSI</sequence>
<evidence type="ECO:0000256" key="4">
    <source>
        <dbReference type="ARBA" id="ARBA00022792"/>
    </source>
</evidence>
<evidence type="ECO:0000256" key="3">
    <source>
        <dbReference type="ARBA" id="ARBA00010787"/>
    </source>
</evidence>
<feature type="region of interest" description="Disordered" evidence="9">
    <location>
        <begin position="315"/>
        <end position="383"/>
    </location>
</feature>
<evidence type="ECO:0000256" key="9">
    <source>
        <dbReference type="SAM" id="MobiDB-lite"/>
    </source>
</evidence>
<dbReference type="InterPro" id="IPR043519">
    <property type="entry name" value="NT_sf"/>
</dbReference>
<dbReference type="GO" id="GO:0048255">
    <property type="term" value="P:mRNA stabilization"/>
    <property type="evidence" value="ECO:0007669"/>
    <property type="project" value="TreeGrafter"/>
</dbReference>
<dbReference type="Gene3D" id="3.30.460.10">
    <property type="entry name" value="Beta Polymerase, domain 2"/>
    <property type="match status" value="1"/>
</dbReference>
<dbReference type="VEuPathDB" id="FungiDB:CH63R_13820"/>
<keyword evidence="11" id="KW-1185">Reference proteome</keyword>
<dbReference type="Proteomes" id="UP000092177">
    <property type="component" value="Chromosome 10"/>
</dbReference>
<evidence type="ECO:0000256" key="7">
    <source>
        <dbReference type="ARBA" id="ARBA00023136"/>
    </source>
</evidence>
<dbReference type="AlphaFoldDB" id="A0A1B7XS94"/>
<dbReference type="SUPFAM" id="SSF81301">
    <property type="entry name" value="Nucleotidyltransferase"/>
    <property type="match status" value="1"/>
</dbReference>
<comment type="function">
    <text evidence="8">Mitochondrial mRNA stabilization factor.</text>
</comment>
<keyword evidence="7 8" id="KW-0472">Membrane</keyword>
<proteinExistence type="inferred from homology"/>
<comment type="caution">
    <text evidence="10">The sequence shown here is derived from an EMBL/GenBank/DDBJ whole genome shotgun (WGS) entry which is preliminary data.</text>
</comment>
<keyword evidence="6 8" id="KW-0496">Mitochondrion</keyword>
<dbReference type="GeneID" id="28872901"/>
<feature type="region of interest" description="Disordered" evidence="9">
    <location>
        <begin position="44"/>
        <end position="132"/>
    </location>
</feature>
<evidence type="ECO:0000256" key="1">
    <source>
        <dbReference type="ARBA" id="ARBA00003470"/>
    </source>
</evidence>
<dbReference type="KEGG" id="chig:CH63R_13820"/>
<protein>
    <recommendedName>
        <fullName evidence="8">ATPase synthesis protein 25</fullName>
    </recommendedName>
</protein>
<accession>A0A1B7XS94</accession>
<comment type="similarity">
    <text evidence="3 8">Belongs to the ATP25 family.</text>
</comment>
<feature type="compositionally biased region" description="Low complexity" evidence="9">
    <location>
        <begin position="58"/>
        <end position="77"/>
    </location>
</feature>
<keyword evidence="4 8" id="KW-0999">Mitochondrion inner membrane</keyword>
<dbReference type="EMBL" id="LTAN01000010">
    <property type="protein sequence ID" value="OBR02594.1"/>
    <property type="molecule type" value="Genomic_DNA"/>
</dbReference>
<dbReference type="PANTHER" id="PTHR28087">
    <property type="entry name" value="ATPASE SYNTHESIS PROTEIN 25, MITOCHONDRIAL"/>
    <property type="match status" value="1"/>
</dbReference>
<dbReference type="PANTHER" id="PTHR28087:SF1">
    <property type="entry name" value="ATPASE SYNTHESIS PROTEIN 25, MITOCHONDRIAL"/>
    <property type="match status" value="1"/>
</dbReference>
<reference evidence="11" key="1">
    <citation type="journal article" date="2017" name="BMC Genomics">
        <title>Gapless genome assembly of Colletotrichum higginsianum reveals chromosome structure and association of transposable elements with secondary metabolite gene clusters.</title>
        <authorList>
            <person name="Dallery J.-F."/>
            <person name="Lapalu N."/>
            <person name="Zampounis A."/>
            <person name="Pigne S."/>
            <person name="Luyten I."/>
            <person name="Amselem J."/>
            <person name="Wittenberg A.H.J."/>
            <person name="Zhou S."/>
            <person name="de Queiroz M.V."/>
            <person name="Robin G.P."/>
            <person name="Auger A."/>
            <person name="Hainaut M."/>
            <person name="Henrissat B."/>
            <person name="Kim K.-T."/>
            <person name="Lee Y.-H."/>
            <person name="Lespinet O."/>
            <person name="Schwartz D.C."/>
            <person name="Thon M.R."/>
            <person name="O'Connell R.J."/>
        </authorList>
    </citation>
    <scope>NUCLEOTIDE SEQUENCE [LARGE SCALE GENOMIC DNA]</scope>
    <source>
        <strain evidence="11">IMI 349063</strain>
    </source>
</reference>
<comment type="subcellular location">
    <subcellularLocation>
        <location evidence="2 8">Mitochondrion inner membrane</location>
        <topology evidence="2 8">Peripheral membrane protein</topology>
        <orientation evidence="2 8">Matrix side</orientation>
    </subcellularLocation>
</comment>
<comment type="function">
    <text evidence="1">Probable mitochondrial mRNA stabilization factor.</text>
</comment>
<feature type="compositionally biased region" description="Low complexity" evidence="9">
    <location>
        <begin position="85"/>
        <end position="96"/>
    </location>
</feature>
<evidence type="ECO:0000256" key="8">
    <source>
        <dbReference type="RuleBase" id="RU367062"/>
    </source>
</evidence>
<dbReference type="RefSeq" id="XP_018151112.1">
    <property type="nucleotide sequence ID" value="XM_018308794.1"/>
</dbReference>
<gene>
    <name evidence="10" type="ORF">CH63R_13820</name>
</gene>
<evidence type="ECO:0000256" key="2">
    <source>
        <dbReference type="ARBA" id="ARBA00004443"/>
    </source>
</evidence>
<dbReference type="InterPro" id="IPR040152">
    <property type="entry name" value="Atp25"/>
</dbReference>
<organism evidence="10 11">
    <name type="scientific">Colletotrichum higginsianum (strain IMI 349063)</name>
    <name type="common">Crucifer anthracnose fungus</name>
    <dbReference type="NCBI Taxonomy" id="759273"/>
    <lineage>
        <taxon>Eukaryota</taxon>
        <taxon>Fungi</taxon>
        <taxon>Dikarya</taxon>
        <taxon>Ascomycota</taxon>
        <taxon>Pezizomycotina</taxon>
        <taxon>Sordariomycetes</taxon>
        <taxon>Hypocreomycetidae</taxon>
        <taxon>Glomerellales</taxon>
        <taxon>Glomerellaceae</taxon>
        <taxon>Colletotrichum</taxon>
        <taxon>Colletotrichum destructivum species complex</taxon>
    </lineage>
</organism>
<evidence type="ECO:0000313" key="10">
    <source>
        <dbReference type="EMBL" id="OBR02594.1"/>
    </source>
</evidence>
<evidence type="ECO:0000256" key="5">
    <source>
        <dbReference type="ARBA" id="ARBA00022946"/>
    </source>
</evidence>
<dbReference type="GO" id="GO:0140053">
    <property type="term" value="P:mitochondrial gene expression"/>
    <property type="evidence" value="ECO:0007669"/>
    <property type="project" value="UniProtKB-UniRule"/>
</dbReference>
<feature type="compositionally biased region" description="Polar residues" evidence="9">
    <location>
        <begin position="341"/>
        <end position="351"/>
    </location>
</feature>